<dbReference type="AlphaFoldDB" id="A0A4S2KNU5"/>
<proteinExistence type="predicted"/>
<comment type="caution">
    <text evidence="1">The sequence shown here is derived from an EMBL/GenBank/DDBJ whole genome shotgun (WGS) entry which is preliminary data.</text>
</comment>
<accession>A0A4S2KNU5</accession>
<evidence type="ECO:0000313" key="1">
    <source>
        <dbReference type="EMBL" id="TGZ51442.1"/>
    </source>
</evidence>
<organism evidence="1 2">
    <name type="scientific">Temnothorax longispinosus</name>
    <dbReference type="NCBI Taxonomy" id="300112"/>
    <lineage>
        <taxon>Eukaryota</taxon>
        <taxon>Metazoa</taxon>
        <taxon>Ecdysozoa</taxon>
        <taxon>Arthropoda</taxon>
        <taxon>Hexapoda</taxon>
        <taxon>Insecta</taxon>
        <taxon>Pterygota</taxon>
        <taxon>Neoptera</taxon>
        <taxon>Endopterygota</taxon>
        <taxon>Hymenoptera</taxon>
        <taxon>Apocrita</taxon>
        <taxon>Aculeata</taxon>
        <taxon>Formicoidea</taxon>
        <taxon>Formicidae</taxon>
        <taxon>Myrmicinae</taxon>
        <taxon>Temnothorax</taxon>
    </lineage>
</organism>
<dbReference type="Proteomes" id="UP000310200">
    <property type="component" value="Unassembled WGS sequence"/>
</dbReference>
<gene>
    <name evidence="1" type="ORF">DBV15_02226</name>
</gene>
<keyword evidence="2" id="KW-1185">Reference proteome</keyword>
<reference evidence="1 2" key="1">
    <citation type="journal article" date="2019" name="Philos. Trans. R. Soc. Lond., B, Biol. Sci.">
        <title>Ant behaviour and brain gene expression of defending hosts depend on the ecological success of the intruding social parasite.</title>
        <authorList>
            <person name="Kaur R."/>
            <person name="Stoldt M."/>
            <person name="Jongepier E."/>
            <person name="Feldmeyer B."/>
            <person name="Menzel F."/>
            <person name="Bornberg-Bauer E."/>
            <person name="Foitzik S."/>
        </authorList>
    </citation>
    <scope>NUCLEOTIDE SEQUENCE [LARGE SCALE GENOMIC DNA]</scope>
    <source>
        <tissue evidence="1">Whole body</tissue>
    </source>
</reference>
<dbReference type="EMBL" id="QBLH01001647">
    <property type="protein sequence ID" value="TGZ51442.1"/>
    <property type="molecule type" value="Genomic_DNA"/>
</dbReference>
<evidence type="ECO:0000313" key="2">
    <source>
        <dbReference type="Proteomes" id="UP000310200"/>
    </source>
</evidence>
<sequence length="491" mass="55874">MIRAARKILSTRSIISAASAALTRTCLFTIQDSVIPSRFIQPTLPISISSARTRNSPNPIVLPTELCAALNSLTNCAESTNNFATSNKRKSLDTVEIGMFDSHNFLIGEQLFWIIVYQLPIDKDVASMLDDFVNFILWRFRKLYINCNLTNMQETLILSVSIDVLAISIRASNTFCGWLTPGFLSNKNPSSAIAHFVILDTGHIYQNLGSGIINANAFKDSSTVISDMYLSRGPALRYEYLIHALRTEAKSPMAIAPTTELNLAISAFSSSASFLRIRTGFKETLESKCIKVIYRAIIYPFVISMTREPFVMLPENRVLAVLGIERITSIYYTYNMRDYGRRVATITMSSQRGVRRYFSSRNDAKSENENLRRTLTTNVHESRQIPPCCVTFSDFRTIFTKRFSFPSVHDSLLLDIYMGRQESRPNSELMLETSRGDNTKLRFSVANVEKLTSRLMHILTWTLSHHLECKMDCKQRWNMQHHSHIWKTGML</sequence>
<protein>
    <submittedName>
        <fullName evidence="1">Uncharacterized protein</fullName>
    </submittedName>
</protein>
<name>A0A4S2KNU5_9HYME</name>
<feature type="non-terminal residue" evidence="1">
    <location>
        <position position="491"/>
    </location>
</feature>